<sequence length="41" mass="5035">MILLGTSIHRHWKRPTSEQGERRSKRKNRRLRYQVWNSQSG</sequence>
<reference evidence="2 3" key="1">
    <citation type="journal article" date="2013" name="Nat. Commun.">
        <title>The evolution and pathogenic mechanisms of the rice sheath blight pathogen.</title>
        <authorList>
            <person name="Zheng A."/>
            <person name="Lin R."/>
            <person name="Xu L."/>
            <person name="Qin P."/>
            <person name="Tang C."/>
            <person name="Ai P."/>
            <person name="Zhang D."/>
            <person name="Liu Y."/>
            <person name="Sun Z."/>
            <person name="Feng H."/>
            <person name="Wang Y."/>
            <person name="Chen Y."/>
            <person name="Liang X."/>
            <person name="Fu R."/>
            <person name="Li Q."/>
            <person name="Zhang J."/>
            <person name="Yu X."/>
            <person name="Xie Z."/>
            <person name="Ding L."/>
            <person name="Guan P."/>
            <person name="Tang J."/>
            <person name="Liang Y."/>
            <person name="Wang S."/>
            <person name="Deng Q."/>
            <person name="Li S."/>
            <person name="Zhu J."/>
            <person name="Wang L."/>
            <person name="Liu H."/>
            <person name="Li P."/>
        </authorList>
    </citation>
    <scope>NUCLEOTIDE SEQUENCE [LARGE SCALE GENOMIC DNA]</scope>
    <source>
        <strain evidence="3">AG-1 IA</strain>
    </source>
</reference>
<comment type="caution">
    <text evidence="2">The sequence shown here is derived from an EMBL/GenBank/DDBJ whole genome shotgun (WGS) entry which is preliminary data.</text>
</comment>
<organism evidence="2 3">
    <name type="scientific">Thanatephorus cucumeris (strain AG1-IA)</name>
    <name type="common">Rice sheath blight fungus</name>
    <name type="synonym">Rhizoctonia solani</name>
    <dbReference type="NCBI Taxonomy" id="983506"/>
    <lineage>
        <taxon>Eukaryota</taxon>
        <taxon>Fungi</taxon>
        <taxon>Dikarya</taxon>
        <taxon>Basidiomycota</taxon>
        <taxon>Agaricomycotina</taxon>
        <taxon>Agaricomycetes</taxon>
        <taxon>Cantharellales</taxon>
        <taxon>Ceratobasidiaceae</taxon>
        <taxon>Rhizoctonia</taxon>
        <taxon>Rhizoctonia solani AG-1</taxon>
    </lineage>
</organism>
<gene>
    <name evidence="2" type="ORF">AG1IA_08246</name>
</gene>
<proteinExistence type="predicted"/>
<evidence type="ECO:0000313" key="3">
    <source>
        <dbReference type="Proteomes" id="UP000011668"/>
    </source>
</evidence>
<dbReference type="AlphaFoldDB" id="L8WMZ8"/>
<evidence type="ECO:0000256" key="1">
    <source>
        <dbReference type="SAM" id="MobiDB-lite"/>
    </source>
</evidence>
<accession>L8WMZ8</accession>
<dbReference type="HOGENOM" id="CLU_3279797_0_0_1"/>
<evidence type="ECO:0000313" key="2">
    <source>
        <dbReference type="EMBL" id="ELU37724.1"/>
    </source>
</evidence>
<dbReference type="Proteomes" id="UP000011668">
    <property type="component" value="Unassembled WGS sequence"/>
</dbReference>
<dbReference type="EMBL" id="AFRT01002481">
    <property type="protein sequence ID" value="ELU37724.1"/>
    <property type="molecule type" value="Genomic_DNA"/>
</dbReference>
<protein>
    <submittedName>
        <fullName evidence="2">Uncharacterized protein</fullName>
    </submittedName>
</protein>
<feature type="region of interest" description="Disordered" evidence="1">
    <location>
        <begin position="1"/>
        <end position="41"/>
    </location>
</feature>
<name>L8WMZ8_THACA</name>
<feature type="compositionally biased region" description="Basic residues" evidence="1">
    <location>
        <begin position="23"/>
        <end position="32"/>
    </location>
</feature>
<keyword evidence="3" id="KW-1185">Reference proteome</keyword>